<feature type="transmembrane region" description="Helical" evidence="1">
    <location>
        <begin position="206"/>
        <end position="237"/>
    </location>
</feature>
<organism evidence="2 3">
    <name type="scientific">Roseicyclus marinus</name>
    <dbReference type="NCBI Taxonomy" id="2161673"/>
    <lineage>
        <taxon>Bacteria</taxon>
        <taxon>Pseudomonadati</taxon>
        <taxon>Pseudomonadota</taxon>
        <taxon>Alphaproteobacteria</taxon>
        <taxon>Rhodobacterales</taxon>
        <taxon>Roseobacteraceae</taxon>
        <taxon>Roseicyclus</taxon>
    </lineage>
</organism>
<dbReference type="AlphaFoldDB" id="A0AA48H9H2"/>
<evidence type="ECO:0000256" key="1">
    <source>
        <dbReference type="SAM" id="Phobius"/>
    </source>
</evidence>
<reference evidence="2 3" key="1">
    <citation type="submission" date="2023-01" db="EMBL/GenBank/DDBJ databases">
        <title>Complete genome sequence of Roseicyclus marinus strain Dej080120_10.</title>
        <authorList>
            <person name="Ueki S."/>
            <person name="Maruyama F."/>
        </authorList>
    </citation>
    <scope>NUCLEOTIDE SEQUENCE [LARGE SCALE GENOMIC DNA]</scope>
    <source>
        <strain evidence="2 3">Dej080120_10</strain>
    </source>
</reference>
<feature type="transmembrane region" description="Helical" evidence="1">
    <location>
        <begin position="176"/>
        <end position="194"/>
    </location>
</feature>
<feature type="transmembrane region" description="Helical" evidence="1">
    <location>
        <begin position="93"/>
        <end position="113"/>
    </location>
</feature>
<dbReference type="Proteomes" id="UP001337723">
    <property type="component" value="Chromosome"/>
</dbReference>
<dbReference type="RefSeq" id="WP_338272184.1">
    <property type="nucleotide sequence ID" value="NZ_AP027266.1"/>
</dbReference>
<keyword evidence="1" id="KW-0472">Membrane</keyword>
<feature type="transmembrane region" description="Helical" evidence="1">
    <location>
        <begin position="18"/>
        <end position="38"/>
    </location>
</feature>
<gene>
    <name evidence="2" type="ORF">MACH21_24340</name>
</gene>
<evidence type="ECO:0000313" key="3">
    <source>
        <dbReference type="Proteomes" id="UP001337723"/>
    </source>
</evidence>
<feature type="transmembrane region" description="Helical" evidence="1">
    <location>
        <begin position="58"/>
        <end position="81"/>
    </location>
</feature>
<keyword evidence="3" id="KW-1185">Reference proteome</keyword>
<dbReference type="InterPro" id="IPR038330">
    <property type="entry name" value="TspO/MBR-related_sf"/>
</dbReference>
<feature type="transmembrane region" description="Helical" evidence="1">
    <location>
        <begin position="119"/>
        <end position="137"/>
    </location>
</feature>
<keyword evidence="1" id="KW-0812">Transmembrane</keyword>
<sequence>MTDLEHPDDPQDSAKLKAVLLVVAALAFVVSPLISQPFTGFNPAQLPIPVDDPPIQPAGYAFSIWGVIYLWLLGSAGYGLIRRDTAPDWDRGRWGAFISLAIGASWIAVALSAPVMATILIWLMLGGALWALARAPARDRGWNALPLGLYAGWLTAASCVATGTVVMGHGWGSPEALSWVMLGVALALSVWLTLRLRTPTYPIAVAWALIGILAANGASAFGLAAGLGALILLALGFRQLRA</sequence>
<proteinExistence type="predicted"/>
<keyword evidence="1" id="KW-1133">Transmembrane helix</keyword>
<dbReference type="EMBL" id="AP027266">
    <property type="protein sequence ID" value="BDW86257.1"/>
    <property type="molecule type" value="Genomic_DNA"/>
</dbReference>
<accession>A0AA48H9H2</accession>
<dbReference type="Gene3D" id="1.20.1260.100">
    <property type="entry name" value="TspO/MBR protein"/>
    <property type="match status" value="1"/>
</dbReference>
<evidence type="ECO:0000313" key="2">
    <source>
        <dbReference type="EMBL" id="BDW86257.1"/>
    </source>
</evidence>
<feature type="transmembrane region" description="Helical" evidence="1">
    <location>
        <begin position="149"/>
        <end position="170"/>
    </location>
</feature>
<protein>
    <submittedName>
        <fullName evidence="2">Seryl-tRNA synthetase</fullName>
    </submittedName>
</protein>
<name>A0AA48H9H2_9RHOB</name>
<dbReference type="KEGG" id="rmai:MACH21_24340"/>